<comment type="caution">
    <text evidence="2">The sequence shown here is derived from an EMBL/GenBank/DDBJ whole genome shotgun (WGS) entry which is preliminary data.</text>
</comment>
<accession>A0A508SY90</accession>
<protein>
    <submittedName>
        <fullName evidence="2">Uncharacterized protein</fullName>
    </submittedName>
</protein>
<sequence length="97" mass="10167">MVQKVVVTRSEVSTLLRLPPPLRGRVGERGKPRALTDEILRARAIQLGSANGASVILASRHPAEQAAPLSLTLPRKGGGYPSAGASLTSETDGAEER</sequence>
<evidence type="ECO:0000313" key="3">
    <source>
        <dbReference type="Proteomes" id="UP000328092"/>
    </source>
</evidence>
<dbReference type="Proteomes" id="UP000328092">
    <property type="component" value="Unassembled WGS sequence"/>
</dbReference>
<dbReference type="EMBL" id="CAADFC020000004">
    <property type="protein sequence ID" value="VIO66384.1"/>
    <property type="molecule type" value="Genomic_DNA"/>
</dbReference>
<evidence type="ECO:0000256" key="1">
    <source>
        <dbReference type="SAM" id="MobiDB-lite"/>
    </source>
</evidence>
<organism evidence="2 3">
    <name type="scientific">Bradyrhizobium ivorense</name>
    <dbReference type="NCBI Taxonomy" id="2511166"/>
    <lineage>
        <taxon>Bacteria</taxon>
        <taxon>Pseudomonadati</taxon>
        <taxon>Pseudomonadota</taxon>
        <taxon>Alphaproteobacteria</taxon>
        <taxon>Hyphomicrobiales</taxon>
        <taxon>Nitrobacteraceae</taxon>
        <taxon>Bradyrhizobium</taxon>
    </lineage>
</organism>
<feature type="region of interest" description="Disordered" evidence="1">
    <location>
        <begin position="71"/>
        <end position="97"/>
    </location>
</feature>
<reference evidence="2" key="1">
    <citation type="submission" date="2019-02" db="EMBL/GenBank/DDBJ databases">
        <authorList>
            <person name="Pothier F.J."/>
        </authorList>
    </citation>
    <scope>NUCLEOTIDE SEQUENCE</scope>
    <source>
        <strain evidence="2">CI-1B</strain>
    </source>
</reference>
<gene>
    <name evidence="2" type="ORF">CI1B_15060</name>
</gene>
<evidence type="ECO:0000313" key="2">
    <source>
        <dbReference type="EMBL" id="VIO66384.1"/>
    </source>
</evidence>
<proteinExistence type="predicted"/>
<keyword evidence="3" id="KW-1185">Reference proteome</keyword>
<dbReference type="AlphaFoldDB" id="A0A508SY90"/>
<name>A0A508SY90_9BRAD</name>